<keyword evidence="6" id="KW-0793">Thylakoid</keyword>
<feature type="transmembrane region" description="Helical" evidence="6">
    <location>
        <begin position="150"/>
        <end position="179"/>
    </location>
</feature>
<evidence type="ECO:0000256" key="3">
    <source>
        <dbReference type="ARBA" id="ARBA00022748"/>
    </source>
</evidence>
<accession>A0A386B0Q6</accession>
<comment type="subcellular location">
    <subcellularLocation>
        <location evidence="1">Membrane</location>
        <topology evidence="1">Multi-pass membrane protein</topology>
    </subcellularLocation>
    <subcellularLocation>
        <location evidence="6">Plastid</location>
        <location evidence="6">Chloroplast thylakoid membrane</location>
        <topology evidence="6">Multi-pass membrane protein</topology>
    </subcellularLocation>
</comment>
<comment type="similarity">
    <text evidence="6">Belongs to the CcmF/CycK/Ccl1/NrfE/CcsA family.</text>
</comment>
<evidence type="ECO:0000313" key="8">
    <source>
        <dbReference type="EMBL" id="AYC65282.1"/>
    </source>
</evidence>
<dbReference type="GeneID" id="38334296"/>
<keyword evidence="8" id="KW-0150">Chloroplast</keyword>
<sequence>MGLFLKLENYLTNICFFSTFITMLYYLYPEKWMNQFNIHIKSKNILLLSLLFFFLLALRWWNSHHFPLSNRLNCSKLLNKLAIFIDRIIFLCWSLIILQIILESVTSLKWLGSIITPIILFLQTLTNFYLPSELKLMTPLIPALQSNWLIMHVSIMILSYAALICGSLCSISFCTVYYLQNKNFAFKLIYNLANDYQILNNISHFNCQIQRFLYQLDNSSYRMIGIGFPLLTMGILSGSIWANEAWGSYWSWDPKETWALITWLIFAIYLHTRYSYDWSGFKSSILGSFGFIIICICYMGVNLIGKGLHSYGWFK</sequence>
<dbReference type="EMBL" id="MH591108">
    <property type="protein sequence ID" value="AYC65282.1"/>
    <property type="molecule type" value="Genomic_DNA"/>
</dbReference>
<feature type="transmembrane region" description="Helical" evidence="6">
    <location>
        <begin position="44"/>
        <end position="61"/>
    </location>
</feature>
<dbReference type="PANTHER" id="PTHR30071">
    <property type="entry name" value="HEME EXPORTER PROTEIN C"/>
    <property type="match status" value="1"/>
</dbReference>
<dbReference type="NCBIfam" id="TIGR03144">
    <property type="entry name" value="cytochr_II_ccsB"/>
    <property type="match status" value="1"/>
</dbReference>
<dbReference type="GO" id="GO:0009535">
    <property type="term" value="C:chloroplast thylakoid membrane"/>
    <property type="evidence" value="ECO:0007669"/>
    <property type="project" value="UniProtKB-SubCell"/>
</dbReference>
<evidence type="ECO:0000256" key="1">
    <source>
        <dbReference type="ARBA" id="ARBA00004141"/>
    </source>
</evidence>
<feature type="transmembrane region" description="Helical" evidence="6">
    <location>
        <begin position="81"/>
        <end position="98"/>
    </location>
</feature>
<dbReference type="GO" id="GO:0005886">
    <property type="term" value="C:plasma membrane"/>
    <property type="evidence" value="ECO:0007669"/>
    <property type="project" value="TreeGrafter"/>
</dbReference>
<keyword evidence="8" id="KW-0934">Plastid</keyword>
<dbReference type="InterPro" id="IPR045062">
    <property type="entry name" value="Cyt_c_biogenesis_CcsA/CcmC"/>
</dbReference>
<dbReference type="InterPro" id="IPR002541">
    <property type="entry name" value="Cyt_c_assembly"/>
</dbReference>
<organism evidence="8">
    <name type="scientific">Pedobesia claviformis</name>
    <dbReference type="NCBI Taxonomy" id="2364088"/>
    <lineage>
        <taxon>Eukaryota</taxon>
        <taxon>Viridiplantae</taxon>
        <taxon>Chlorophyta</taxon>
        <taxon>core chlorophytes</taxon>
        <taxon>Ulvophyceae</taxon>
        <taxon>TCBD clade</taxon>
        <taxon>Bryopsidales</taxon>
        <taxon>Bryopsidineae</taxon>
        <taxon>Derbesiaceae</taxon>
        <taxon>Pedobesia</taxon>
    </lineage>
</organism>
<protein>
    <recommendedName>
        <fullName evidence="6">Cytochrome c biogenesis protein CcsA</fullName>
    </recommendedName>
</protein>
<feature type="transmembrane region" description="Helical" evidence="6">
    <location>
        <begin position="286"/>
        <end position="305"/>
    </location>
</feature>
<dbReference type="Pfam" id="PF01578">
    <property type="entry name" value="Cytochrom_C_asm"/>
    <property type="match status" value="1"/>
</dbReference>
<keyword evidence="4 6" id="KW-1133">Transmembrane helix</keyword>
<dbReference type="GO" id="GO:0017004">
    <property type="term" value="P:cytochrome complex assembly"/>
    <property type="evidence" value="ECO:0007669"/>
    <property type="project" value="UniProtKB-UniRule"/>
</dbReference>
<feature type="domain" description="Cytochrome c assembly protein" evidence="7">
    <location>
        <begin position="88"/>
        <end position="309"/>
    </location>
</feature>
<evidence type="ECO:0000256" key="5">
    <source>
        <dbReference type="ARBA" id="ARBA00023136"/>
    </source>
</evidence>
<evidence type="ECO:0000259" key="7">
    <source>
        <dbReference type="Pfam" id="PF01578"/>
    </source>
</evidence>
<keyword evidence="5 6" id="KW-0472">Membrane</keyword>
<reference evidence="8" key="1">
    <citation type="submission" date="2018-07" db="EMBL/GenBank/DDBJ databases">
        <authorList>
            <person name="Quirk P.G."/>
            <person name="Krulwich T.A."/>
        </authorList>
    </citation>
    <scope>NUCLEOTIDE SEQUENCE</scope>
</reference>
<feature type="transmembrane region" description="Helical" evidence="6">
    <location>
        <begin position="257"/>
        <end position="274"/>
    </location>
</feature>
<evidence type="ECO:0000256" key="4">
    <source>
        <dbReference type="ARBA" id="ARBA00022989"/>
    </source>
</evidence>
<dbReference type="RefSeq" id="YP_009532741.1">
    <property type="nucleotide sequence ID" value="NC_039766.1"/>
</dbReference>
<dbReference type="GO" id="GO:0020037">
    <property type="term" value="F:heme binding"/>
    <property type="evidence" value="ECO:0007669"/>
    <property type="project" value="InterPro"/>
</dbReference>
<reference evidence="8" key="2">
    <citation type="journal article" date="2019" name="Mol. Phylogenet. Evol.">
        <title>Reassessment of the classification of bryopsidales (chlorophyta) based on chloroplast phylogenomic analyses.</title>
        <authorList>
            <person name="Cremen M.C."/>
            <person name="Leliaert F."/>
            <person name="West J."/>
            <person name="Lam D.W."/>
            <person name="Shimada S."/>
            <person name="Lopez-Bautista J.M."/>
            <person name="Verbruggen H."/>
        </authorList>
    </citation>
    <scope>NUCLEOTIDE SEQUENCE</scope>
</reference>
<keyword evidence="2 6" id="KW-0812">Transmembrane</keyword>
<evidence type="ECO:0000256" key="6">
    <source>
        <dbReference type="HAMAP-Rule" id="MF_01391"/>
    </source>
</evidence>
<evidence type="ECO:0000256" key="2">
    <source>
        <dbReference type="ARBA" id="ARBA00022692"/>
    </source>
</evidence>
<dbReference type="PANTHER" id="PTHR30071:SF1">
    <property type="entry name" value="CYTOCHROME B_B6 PROTEIN-RELATED"/>
    <property type="match status" value="1"/>
</dbReference>
<dbReference type="AlphaFoldDB" id="A0A386B0Q6"/>
<name>A0A386B0Q6_9CHLO</name>
<dbReference type="InterPro" id="IPR017562">
    <property type="entry name" value="Cyt_c_biogenesis_CcsA"/>
</dbReference>
<feature type="transmembrane region" description="Helical" evidence="6">
    <location>
        <begin position="110"/>
        <end position="130"/>
    </location>
</feature>
<proteinExistence type="inferred from homology"/>
<feature type="transmembrane region" description="Helical" evidence="6">
    <location>
        <begin position="221"/>
        <end position="242"/>
    </location>
</feature>
<feature type="transmembrane region" description="Helical" evidence="6">
    <location>
        <begin position="7"/>
        <end position="28"/>
    </location>
</feature>
<dbReference type="HAMAP" id="MF_01391">
    <property type="entry name" value="CytC_CcsA"/>
    <property type="match status" value="1"/>
</dbReference>
<comment type="function">
    <text evidence="6">Required during biogenesis of c-type cytochromes (cytochrome c6 and cytochrome f) at the step of heme attachment.</text>
</comment>
<comment type="subunit">
    <text evidence="6">May interact with Ccs1.</text>
</comment>
<gene>
    <name evidence="8" type="primary">ccs1</name>
    <name evidence="6" type="synonym">ccsA</name>
</gene>
<keyword evidence="3 6" id="KW-0201">Cytochrome c-type biogenesis</keyword>
<geneLocation type="chloroplast" evidence="8"/>